<proteinExistence type="predicted"/>
<dbReference type="AlphaFoldDB" id="A0A292ZNA2"/>
<evidence type="ECO:0000259" key="2">
    <source>
        <dbReference type="Pfam" id="PF13193"/>
    </source>
</evidence>
<name>A0A292ZNA2_SPHSA</name>
<evidence type="ECO:0000313" key="3">
    <source>
        <dbReference type="EMBL" id="GAY24406.1"/>
    </source>
</evidence>
<dbReference type="PANTHER" id="PTHR43201:SF32">
    <property type="entry name" value="2-SUCCINYLBENZOATE--COA LIGASE, CHLOROPLASTIC_PEROXISOMAL"/>
    <property type="match status" value="1"/>
</dbReference>
<dbReference type="Pfam" id="PF13193">
    <property type="entry name" value="AMP-binding_C"/>
    <property type="match status" value="1"/>
</dbReference>
<dbReference type="SUPFAM" id="SSF56801">
    <property type="entry name" value="Acetyl-CoA synthetase-like"/>
    <property type="match status" value="1"/>
</dbReference>
<dbReference type="EMBL" id="BEWI01000032">
    <property type="protein sequence ID" value="GAY24406.1"/>
    <property type="molecule type" value="Genomic_DNA"/>
</dbReference>
<dbReference type="RefSeq" id="WP_099186868.1">
    <property type="nucleotide sequence ID" value="NZ_BEWI01000032.1"/>
</dbReference>
<evidence type="ECO:0000259" key="1">
    <source>
        <dbReference type="Pfam" id="PF00501"/>
    </source>
</evidence>
<dbReference type="Gene3D" id="3.40.50.12780">
    <property type="entry name" value="N-terminal domain of ligase-like"/>
    <property type="match status" value="1"/>
</dbReference>
<dbReference type="InterPro" id="IPR020845">
    <property type="entry name" value="AMP-binding_CS"/>
</dbReference>
<dbReference type="InterPro" id="IPR000873">
    <property type="entry name" value="AMP-dep_synth/lig_dom"/>
</dbReference>
<feature type="domain" description="AMP-binding enzyme C-terminal" evidence="2">
    <location>
        <begin position="399"/>
        <end position="472"/>
    </location>
</feature>
<sequence>MSGDVIVGDRIRGRAELLDRAARLASAMAAAGVGAGDAVALLLRNDFAVLEANLAVRRLDAYGVPINWHWHPTEIGYVLRDATPRLLIGHADLLDGLGAHIPEGLRVIAVGGTGEQPDYDDWIAAHEPHEGHGNGLGSSMVYTSGTTGKPKAVRRLPATGEESAQRARVLAVIHDTAPGNVALVTGPLYHLFSQAILMATFAAGGTVVVMERFDPEDCLRLIEQHHVTHGALVPTLFVRLLRLPEEVKGRYDLSTLRHVVHSGAPCAPEVKRAMLNWWGPVLYETYGSTETGVVTKISPREWLARPGSVGRPVLTGEVRIRGDDGQWTEAGRTGDVYLRIHGTPDFTFHGDPEKRAAVEYDGLITCGDMGWLDEEGYLFLCDRRADMVLSGGVNIYPAEVEAALLEHPAVSDCAVFGVPDAEYGEVLVAYLQSDEALIPDEVTAFLRGRIAGYKIPRHLVVGASLPREETGKILKRRLRESFLAGEARETGAY</sequence>
<dbReference type="GO" id="GO:0004467">
    <property type="term" value="F:long-chain fatty acid-CoA ligase activity"/>
    <property type="evidence" value="ECO:0007669"/>
    <property type="project" value="UniProtKB-EC"/>
</dbReference>
<protein>
    <submittedName>
        <fullName evidence="3">Long-chain-fatty-acid--CoA ligase</fullName>
        <ecNumber evidence="3">6.2.1.3</ecNumber>
    </submittedName>
</protein>
<comment type="caution">
    <text evidence="3">The sequence shown here is derived from an EMBL/GenBank/DDBJ whole genome shotgun (WGS) entry which is preliminary data.</text>
</comment>
<dbReference type="InterPro" id="IPR045851">
    <property type="entry name" value="AMP-bd_C_sf"/>
</dbReference>
<accession>A0A292ZNA2</accession>
<dbReference type="Proteomes" id="UP000221538">
    <property type="component" value="Unassembled WGS sequence"/>
</dbReference>
<reference evidence="3 4" key="2">
    <citation type="journal article" date="2013" name="Environ. Sci. Technol.">
        <title>The 4-tert-butylphenol-utilizing bacterium Sphingobium fuliginis OMI can degrade bisphenols via phenolic ring hydroxylation and meta-cleavage pathway.</title>
        <authorList>
            <person name="Ogata Y."/>
            <person name="Goda S."/>
            <person name="Toyama T."/>
            <person name="Sei K."/>
            <person name="Ike M."/>
        </authorList>
    </citation>
    <scope>NUCLEOTIDE SEQUENCE [LARGE SCALE GENOMIC DNA]</scope>
    <source>
        <strain evidence="3 4">OMI</strain>
    </source>
</reference>
<gene>
    <name evidence="3" type="ORF">SFOMI_4986</name>
</gene>
<organism evidence="3 4">
    <name type="scientific">Sphingobium fuliginis (strain ATCC 27551)</name>
    <dbReference type="NCBI Taxonomy" id="336203"/>
    <lineage>
        <taxon>Bacteria</taxon>
        <taxon>Pseudomonadati</taxon>
        <taxon>Pseudomonadota</taxon>
        <taxon>Alphaproteobacteria</taxon>
        <taxon>Sphingomonadales</taxon>
        <taxon>Sphingomonadaceae</taxon>
        <taxon>Sphingobium</taxon>
    </lineage>
</organism>
<dbReference type="GO" id="GO:0031956">
    <property type="term" value="F:medium-chain fatty acid-CoA ligase activity"/>
    <property type="evidence" value="ECO:0007669"/>
    <property type="project" value="TreeGrafter"/>
</dbReference>
<evidence type="ECO:0000313" key="4">
    <source>
        <dbReference type="Proteomes" id="UP000221538"/>
    </source>
</evidence>
<feature type="domain" description="AMP-dependent synthetase/ligase" evidence="1">
    <location>
        <begin position="15"/>
        <end position="339"/>
    </location>
</feature>
<keyword evidence="3" id="KW-0436">Ligase</keyword>
<dbReference type="PANTHER" id="PTHR43201">
    <property type="entry name" value="ACYL-COA SYNTHETASE"/>
    <property type="match status" value="1"/>
</dbReference>
<dbReference type="PROSITE" id="PS00455">
    <property type="entry name" value="AMP_BINDING"/>
    <property type="match status" value="1"/>
</dbReference>
<reference evidence="3 4" key="1">
    <citation type="journal article" date="2013" name="Biodegradation">
        <title>Occurrence of 4-tert-butylphenol (4-t-BP) biodegradation in an aquatic sample caused by the presence of Spirodela polyrrhiza and isolation of a 4-t-BP-utilizing bacterium.</title>
        <authorList>
            <person name="Ogata Y."/>
            <person name="Toyama T."/>
            <person name="Yu N."/>
            <person name="Wang X."/>
            <person name="Sei K."/>
            <person name="Ike M."/>
        </authorList>
    </citation>
    <scope>NUCLEOTIDE SEQUENCE [LARGE SCALE GENOMIC DNA]</scope>
    <source>
        <strain evidence="3 4">OMI</strain>
    </source>
</reference>
<dbReference type="InterPro" id="IPR025110">
    <property type="entry name" value="AMP-bd_C"/>
</dbReference>
<dbReference type="Gene3D" id="3.30.300.30">
    <property type="match status" value="1"/>
</dbReference>
<dbReference type="EC" id="6.2.1.3" evidence="3"/>
<dbReference type="InterPro" id="IPR042099">
    <property type="entry name" value="ANL_N_sf"/>
</dbReference>
<dbReference type="Pfam" id="PF00501">
    <property type="entry name" value="AMP-binding"/>
    <property type="match status" value="1"/>
</dbReference>